<evidence type="ECO:0000256" key="4">
    <source>
        <dbReference type="ARBA" id="ARBA00020367"/>
    </source>
</evidence>
<name>A0A1G6WUL6_9PROT</name>
<comment type="similarity">
    <text evidence="2 13">Belongs to the AIR synthase family.</text>
</comment>
<dbReference type="CDD" id="cd02196">
    <property type="entry name" value="PurM"/>
    <property type="match status" value="1"/>
</dbReference>
<evidence type="ECO:0000256" key="3">
    <source>
        <dbReference type="ARBA" id="ARBA00013047"/>
    </source>
</evidence>
<dbReference type="EC" id="6.3.3.1" evidence="3 13"/>
<dbReference type="InterPro" id="IPR036921">
    <property type="entry name" value="PurM-like_N_sf"/>
</dbReference>
<evidence type="ECO:0000256" key="7">
    <source>
        <dbReference type="ARBA" id="ARBA00022755"/>
    </source>
</evidence>
<dbReference type="SUPFAM" id="SSF55326">
    <property type="entry name" value="PurM N-terminal domain-like"/>
    <property type="match status" value="1"/>
</dbReference>
<dbReference type="GO" id="GO:0006189">
    <property type="term" value="P:'de novo' IMP biosynthetic process"/>
    <property type="evidence" value="ECO:0007669"/>
    <property type="project" value="UniProtKB-UniRule"/>
</dbReference>
<gene>
    <name evidence="13" type="primary">purM</name>
    <name evidence="16" type="ORF">SAMN04488071_1222</name>
</gene>
<comment type="subcellular location">
    <subcellularLocation>
        <location evidence="13">Cytoplasm</location>
    </subcellularLocation>
</comment>
<evidence type="ECO:0000256" key="13">
    <source>
        <dbReference type="HAMAP-Rule" id="MF_00741"/>
    </source>
</evidence>
<evidence type="ECO:0000313" key="16">
    <source>
        <dbReference type="EMBL" id="SDD69333.1"/>
    </source>
</evidence>
<evidence type="ECO:0000259" key="14">
    <source>
        <dbReference type="Pfam" id="PF00586"/>
    </source>
</evidence>
<dbReference type="GO" id="GO:0005829">
    <property type="term" value="C:cytosol"/>
    <property type="evidence" value="ECO:0007669"/>
    <property type="project" value="TreeGrafter"/>
</dbReference>
<dbReference type="InterPro" id="IPR010918">
    <property type="entry name" value="PurM-like_C_dom"/>
</dbReference>
<keyword evidence="6 13" id="KW-0547">Nucleotide-binding</keyword>
<organism evidence="16 17">
    <name type="scientific">Kordiimonas lacus</name>
    <dbReference type="NCBI Taxonomy" id="637679"/>
    <lineage>
        <taxon>Bacteria</taxon>
        <taxon>Pseudomonadati</taxon>
        <taxon>Pseudomonadota</taxon>
        <taxon>Alphaproteobacteria</taxon>
        <taxon>Kordiimonadales</taxon>
        <taxon>Kordiimonadaceae</taxon>
        <taxon>Kordiimonas</taxon>
    </lineage>
</organism>
<dbReference type="FunFam" id="3.90.650.10:FF:000001">
    <property type="entry name" value="Phosphoribosylformylglycinamidine cyclo-ligase"/>
    <property type="match status" value="1"/>
</dbReference>
<evidence type="ECO:0000256" key="2">
    <source>
        <dbReference type="ARBA" id="ARBA00010280"/>
    </source>
</evidence>
<reference evidence="16 17" key="1">
    <citation type="submission" date="2016-10" db="EMBL/GenBank/DDBJ databases">
        <authorList>
            <person name="de Groot N.N."/>
        </authorList>
    </citation>
    <scope>NUCLEOTIDE SEQUENCE [LARGE SCALE GENOMIC DNA]</scope>
    <source>
        <strain evidence="16 17">CGMCC 1.9109</strain>
    </source>
</reference>
<dbReference type="PANTHER" id="PTHR10520">
    <property type="entry name" value="TRIFUNCTIONAL PURINE BIOSYNTHETIC PROTEIN ADENOSINE-3-RELATED"/>
    <property type="match status" value="1"/>
</dbReference>
<dbReference type="EMBL" id="FNAK01000002">
    <property type="protein sequence ID" value="SDD69333.1"/>
    <property type="molecule type" value="Genomic_DNA"/>
</dbReference>
<comment type="catalytic activity">
    <reaction evidence="12 13">
        <text>2-formamido-N(1)-(5-O-phospho-beta-D-ribosyl)acetamidine + ATP = 5-amino-1-(5-phospho-beta-D-ribosyl)imidazole + ADP + phosphate + H(+)</text>
        <dbReference type="Rhea" id="RHEA:23032"/>
        <dbReference type="ChEBI" id="CHEBI:15378"/>
        <dbReference type="ChEBI" id="CHEBI:30616"/>
        <dbReference type="ChEBI" id="CHEBI:43474"/>
        <dbReference type="ChEBI" id="CHEBI:137981"/>
        <dbReference type="ChEBI" id="CHEBI:147287"/>
        <dbReference type="ChEBI" id="CHEBI:456216"/>
        <dbReference type="EC" id="6.3.3.1"/>
    </reaction>
</comment>
<dbReference type="HAMAP" id="MF_00741">
    <property type="entry name" value="AIRS"/>
    <property type="match status" value="1"/>
</dbReference>
<evidence type="ECO:0000256" key="5">
    <source>
        <dbReference type="ARBA" id="ARBA00022598"/>
    </source>
</evidence>
<dbReference type="NCBIfam" id="TIGR00878">
    <property type="entry name" value="purM"/>
    <property type="match status" value="1"/>
</dbReference>
<dbReference type="PANTHER" id="PTHR10520:SF12">
    <property type="entry name" value="TRIFUNCTIONAL PURINE BIOSYNTHETIC PROTEIN ADENOSINE-3"/>
    <property type="match status" value="1"/>
</dbReference>
<keyword evidence="7 13" id="KW-0658">Purine biosynthesis</keyword>
<proteinExistence type="inferred from homology"/>
<dbReference type="GO" id="GO:0004641">
    <property type="term" value="F:phosphoribosylformylglycinamidine cyclo-ligase activity"/>
    <property type="evidence" value="ECO:0007669"/>
    <property type="project" value="UniProtKB-UniRule"/>
</dbReference>
<dbReference type="GO" id="GO:0004637">
    <property type="term" value="F:phosphoribosylamine-glycine ligase activity"/>
    <property type="evidence" value="ECO:0007669"/>
    <property type="project" value="TreeGrafter"/>
</dbReference>
<evidence type="ECO:0000313" key="17">
    <source>
        <dbReference type="Proteomes" id="UP000183685"/>
    </source>
</evidence>
<keyword evidence="17" id="KW-1185">Reference proteome</keyword>
<sequence length="382" mass="39602">MAPPQQASEMLGRRNVSAQNDSYTYKQAGVDIDAGEALVENIKPLAASTRRSGADASLGGFGGLFDLKAAGFNDPILVAANDGVGTKLKVAIDAGIHDTVGIDLVAMCVNDLVVQGAEPLLFLDYMATGHLDVAQMTDVVAGIAEGCRQAGCALIGGETAEMPGMYQGGDYDLAGFSVGAAERGTLLDGSTVTEGDVLLGLASNGTHSNGYSLIRRIVEDKGHKYSDASGFGAGTLGEELLAPTKIYVKSCLAATKAGYAKAFSHITGGGFLENIPRVMPKDTLAEVDTGTWELPGVFNWLRDQGNIQASEMSRTFNCGIGMVVVVAPEHAEAATALLKEHGETVYTIGYITKGAGKPKCRVTGKAGTWGADTDWSAITGEG</sequence>
<dbReference type="InterPro" id="IPR016188">
    <property type="entry name" value="PurM-like_N"/>
</dbReference>
<dbReference type="Proteomes" id="UP000183685">
    <property type="component" value="Unassembled WGS sequence"/>
</dbReference>
<accession>A0A1G6WUL6</accession>
<dbReference type="InterPro" id="IPR036676">
    <property type="entry name" value="PurM-like_C_sf"/>
</dbReference>
<evidence type="ECO:0000256" key="9">
    <source>
        <dbReference type="ARBA" id="ARBA00031908"/>
    </source>
</evidence>
<evidence type="ECO:0000256" key="6">
    <source>
        <dbReference type="ARBA" id="ARBA00022741"/>
    </source>
</evidence>
<dbReference type="Pfam" id="PF00586">
    <property type="entry name" value="AIRS"/>
    <property type="match status" value="1"/>
</dbReference>
<dbReference type="FunFam" id="3.30.1330.10:FF:000001">
    <property type="entry name" value="Phosphoribosylformylglycinamidine cyclo-ligase"/>
    <property type="match status" value="1"/>
</dbReference>
<evidence type="ECO:0000256" key="12">
    <source>
        <dbReference type="ARBA" id="ARBA00049057"/>
    </source>
</evidence>
<dbReference type="Gene3D" id="3.30.1330.10">
    <property type="entry name" value="PurM-like, N-terminal domain"/>
    <property type="match status" value="1"/>
</dbReference>
<feature type="domain" description="PurM-like C-terminal" evidence="15">
    <location>
        <begin position="194"/>
        <end position="355"/>
    </location>
</feature>
<evidence type="ECO:0000256" key="8">
    <source>
        <dbReference type="ARBA" id="ARBA00022840"/>
    </source>
</evidence>
<evidence type="ECO:0000256" key="1">
    <source>
        <dbReference type="ARBA" id="ARBA00004686"/>
    </source>
</evidence>
<dbReference type="STRING" id="637679.GCA_001550055_02938"/>
<dbReference type="Gene3D" id="3.90.650.10">
    <property type="entry name" value="PurM-like C-terminal domain"/>
    <property type="match status" value="1"/>
</dbReference>
<dbReference type="InterPro" id="IPR004733">
    <property type="entry name" value="PurM_cligase"/>
</dbReference>
<dbReference type="UniPathway" id="UPA00074">
    <property type="reaction ID" value="UER00129"/>
</dbReference>
<dbReference type="SUPFAM" id="SSF56042">
    <property type="entry name" value="PurM C-terminal domain-like"/>
    <property type="match status" value="1"/>
</dbReference>
<keyword evidence="13" id="KW-0963">Cytoplasm</keyword>
<dbReference type="GO" id="GO:0046084">
    <property type="term" value="P:adenine biosynthetic process"/>
    <property type="evidence" value="ECO:0007669"/>
    <property type="project" value="TreeGrafter"/>
</dbReference>
<dbReference type="AlphaFoldDB" id="A0A1G6WUL6"/>
<protein>
    <recommendedName>
        <fullName evidence="4 13">Phosphoribosylformylglycinamidine cyclo-ligase</fullName>
        <ecNumber evidence="3 13">6.3.3.1</ecNumber>
    </recommendedName>
    <alternativeName>
        <fullName evidence="10 13">AIR synthase</fullName>
    </alternativeName>
    <alternativeName>
        <fullName evidence="11 13">AIRS</fullName>
    </alternativeName>
    <alternativeName>
        <fullName evidence="9 13">Phosphoribosyl-aminoimidazole synthetase</fullName>
    </alternativeName>
</protein>
<dbReference type="GO" id="GO:0005524">
    <property type="term" value="F:ATP binding"/>
    <property type="evidence" value="ECO:0007669"/>
    <property type="project" value="UniProtKB-KW"/>
</dbReference>
<evidence type="ECO:0000259" key="15">
    <source>
        <dbReference type="Pfam" id="PF02769"/>
    </source>
</evidence>
<evidence type="ECO:0000256" key="10">
    <source>
        <dbReference type="ARBA" id="ARBA00032931"/>
    </source>
</evidence>
<keyword evidence="5 13" id="KW-0436">Ligase</keyword>
<keyword evidence="8 13" id="KW-0067">ATP-binding</keyword>
<feature type="domain" description="PurM-like N-terminal" evidence="14">
    <location>
        <begin position="77"/>
        <end position="180"/>
    </location>
</feature>
<comment type="pathway">
    <text evidence="1 13">Purine metabolism; IMP biosynthesis via de novo pathway; 5-amino-1-(5-phospho-D-ribosyl)imidazole from N(2)-formyl-N(1)-(5-phospho-D-ribosyl)glycinamide: step 2/2.</text>
</comment>
<dbReference type="Pfam" id="PF02769">
    <property type="entry name" value="AIRS_C"/>
    <property type="match status" value="1"/>
</dbReference>
<evidence type="ECO:0000256" key="11">
    <source>
        <dbReference type="ARBA" id="ARBA00033093"/>
    </source>
</evidence>